<dbReference type="KEGG" id="aten:116291723"/>
<name>A0A6P8HG41_ACTTE</name>
<proteinExistence type="predicted"/>
<dbReference type="GeneID" id="116291723"/>
<feature type="compositionally biased region" description="Basic and acidic residues" evidence="1">
    <location>
        <begin position="36"/>
        <end position="60"/>
    </location>
</feature>
<organism evidence="2 3">
    <name type="scientific">Actinia tenebrosa</name>
    <name type="common">Australian red waratah sea anemone</name>
    <dbReference type="NCBI Taxonomy" id="6105"/>
    <lineage>
        <taxon>Eukaryota</taxon>
        <taxon>Metazoa</taxon>
        <taxon>Cnidaria</taxon>
        <taxon>Anthozoa</taxon>
        <taxon>Hexacorallia</taxon>
        <taxon>Actiniaria</taxon>
        <taxon>Actiniidae</taxon>
        <taxon>Actinia</taxon>
    </lineage>
</organism>
<evidence type="ECO:0000313" key="2">
    <source>
        <dbReference type="Proteomes" id="UP000515163"/>
    </source>
</evidence>
<keyword evidence="2" id="KW-1185">Reference proteome</keyword>
<accession>A0A6P8HG41</accession>
<dbReference type="InParanoid" id="A0A6P8HG41"/>
<evidence type="ECO:0000256" key="1">
    <source>
        <dbReference type="SAM" id="MobiDB-lite"/>
    </source>
</evidence>
<feature type="compositionally biased region" description="Low complexity" evidence="1">
    <location>
        <begin position="77"/>
        <end position="86"/>
    </location>
</feature>
<dbReference type="AlphaFoldDB" id="A0A6P8HG41"/>
<dbReference type="OrthoDB" id="5990319at2759"/>
<feature type="compositionally biased region" description="Basic and acidic residues" evidence="1">
    <location>
        <begin position="91"/>
        <end position="109"/>
    </location>
</feature>
<feature type="region of interest" description="Disordered" evidence="1">
    <location>
        <begin position="1"/>
        <end position="118"/>
    </location>
</feature>
<protein>
    <submittedName>
        <fullName evidence="3">Uncharacterized protein LOC116291723</fullName>
    </submittedName>
</protein>
<dbReference type="RefSeq" id="XP_031554796.1">
    <property type="nucleotide sequence ID" value="XM_031698936.1"/>
</dbReference>
<sequence length="149" mass="17209">MDQWRRSCFEDEKDDQDTISSKFDLEGDDSFPSINNDHRPALEDEKSSSIEKRNLLKSSEKNVNSNDEERTSESTEESLITLNSLEPELDENSKETEENDVGEKKLETKNEDEDEDEGTYEELICLVRQFYVEKPINPAALAHQNIETC</sequence>
<dbReference type="Proteomes" id="UP000515163">
    <property type="component" value="Unplaced"/>
</dbReference>
<evidence type="ECO:0000313" key="3">
    <source>
        <dbReference type="RefSeq" id="XP_031554796.1"/>
    </source>
</evidence>
<reference evidence="3" key="1">
    <citation type="submission" date="2025-08" db="UniProtKB">
        <authorList>
            <consortium name="RefSeq"/>
        </authorList>
    </citation>
    <scope>IDENTIFICATION</scope>
    <source>
        <tissue evidence="3">Tentacle</tissue>
    </source>
</reference>
<feature type="compositionally biased region" description="Basic and acidic residues" evidence="1">
    <location>
        <begin position="1"/>
        <end position="10"/>
    </location>
</feature>
<gene>
    <name evidence="3" type="primary">LOC116291723</name>
</gene>